<reference evidence="1" key="2">
    <citation type="journal article" date="2020" name="Nat. Commun.">
        <title>Large-scale genome sequencing of mycorrhizal fungi provides insights into the early evolution of symbiotic traits.</title>
        <authorList>
            <person name="Miyauchi S."/>
            <person name="Kiss E."/>
            <person name="Kuo A."/>
            <person name="Drula E."/>
            <person name="Kohler A."/>
            <person name="Sanchez-Garcia M."/>
            <person name="Morin E."/>
            <person name="Andreopoulos B."/>
            <person name="Barry K.W."/>
            <person name="Bonito G."/>
            <person name="Buee M."/>
            <person name="Carver A."/>
            <person name="Chen C."/>
            <person name="Cichocki N."/>
            <person name="Clum A."/>
            <person name="Culley D."/>
            <person name="Crous P.W."/>
            <person name="Fauchery L."/>
            <person name="Girlanda M."/>
            <person name="Hayes R.D."/>
            <person name="Keri Z."/>
            <person name="LaButti K."/>
            <person name="Lipzen A."/>
            <person name="Lombard V."/>
            <person name="Magnuson J."/>
            <person name="Maillard F."/>
            <person name="Murat C."/>
            <person name="Nolan M."/>
            <person name="Ohm R.A."/>
            <person name="Pangilinan J."/>
            <person name="Pereira M.F."/>
            <person name="Perotto S."/>
            <person name="Peter M."/>
            <person name="Pfister S."/>
            <person name="Riley R."/>
            <person name="Sitrit Y."/>
            <person name="Stielow J.B."/>
            <person name="Szollosi G."/>
            <person name="Zifcakova L."/>
            <person name="Stursova M."/>
            <person name="Spatafora J.W."/>
            <person name="Tedersoo L."/>
            <person name="Vaario L.M."/>
            <person name="Yamada A."/>
            <person name="Yan M."/>
            <person name="Wang P."/>
            <person name="Xu J."/>
            <person name="Bruns T."/>
            <person name="Baldrian P."/>
            <person name="Vilgalys R."/>
            <person name="Dunand C."/>
            <person name="Henrissat B."/>
            <person name="Grigoriev I.V."/>
            <person name="Hibbett D."/>
            <person name="Nagy L.G."/>
            <person name="Martin F.M."/>
        </authorList>
    </citation>
    <scope>NUCLEOTIDE SEQUENCE</scope>
    <source>
        <strain evidence="1">Prilba</strain>
    </source>
</reference>
<evidence type="ECO:0000313" key="2">
    <source>
        <dbReference type="Proteomes" id="UP000759537"/>
    </source>
</evidence>
<accession>A0A9P5MQ74</accession>
<reference evidence="1" key="1">
    <citation type="submission" date="2019-10" db="EMBL/GenBank/DDBJ databases">
        <authorList>
            <consortium name="DOE Joint Genome Institute"/>
            <person name="Kuo A."/>
            <person name="Miyauchi S."/>
            <person name="Kiss E."/>
            <person name="Drula E."/>
            <person name="Kohler A."/>
            <person name="Sanchez-Garcia M."/>
            <person name="Andreopoulos B."/>
            <person name="Barry K.W."/>
            <person name="Bonito G."/>
            <person name="Buee M."/>
            <person name="Carver A."/>
            <person name="Chen C."/>
            <person name="Cichocki N."/>
            <person name="Clum A."/>
            <person name="Culley D."/>
            <person name="Crous P.W."/>
            <person name="Fauchery L."/>
            <person name="Girlanda M."/>
            <person name="Hayes R."/>
            <person name="Keri Z."/>
            <person name="LaButti K."/>
            <person name="Lipzen A."/>
            <person name="Lombard V."/>
            <person name="Magnuson J."/>
            <person name="Maillard F."/>
            <person name="Morin E."/>
            <person name="Murat C."/>
            <person name="Nolan M."/>
            <person name="Ohm R."/>
            <person name="Pangilinan J."/>
            <person name="Pereira M."/>
            <person name="Perotto S."/>
            <person name="Peter M."/>
            <person name="Riley R."/>
            <person name="Sitrit Y."/>
            <person name="Stielow B."/>
            <person name="Szollosi G."/>
            <person name="Zifcakova L."/>
            <person name="Stursova M."/>
            <person name="Spatafora J.W."/>
            <person name="Tedersoo L."/>
            <person name="Vaario L.-M."/>
            <person name="Yamada A."/>
            <person name="Yan M."/>
            <person name="Wang P."/>
            <person name="Xu J."/>
            <person name="Bruns T."/>
            <person name="Baldrian P."/>
            <person name="Vilgalys R."/>
            <person name="Henrissat B."/>
            <person name="Grigoriev I.V."/>
            <person name="Hibbett D."/>
            <person name="Nagy L.G."/>
            <person name="Martin F.M."/>
        </authorList>
    </citation>
    <scope>NUCLEOTIDE SEQUENCE</scope>
    <source>
        <strain evidence="1">Prilba</strain>
    </source>
</reference>
<protein>
    <recommendedName>
        <fullName evidence="3">F-box domain-containing protein</fullName>
    </recommendedName>
</protein>
<dbReference type="SUPFAM" id="SSF52047">
    <property type="entry name" value="RNI-like"/>
    <property type="match status" value="1"/>
</dbReference>
<evidence type="ECO:0008006" key="3">
    <source>
        <dbReference type="Google" id="ProtNLM"/>
    </source>
</evidence>
<gene>
    <name evidence="1" type="ORF">DFH94DRAFT_856098</name>
</gene>
<name>A0A9P5MQ74_9AGAM</name>
<evidence type="ECO:0000313" key="1">
    <source>
        <dbReference type="EMBL" id="KAF8472205.1"/>
    </source>
</evidence>
<organism evidence="1 2">
    <name type="scientific">Russula ochroleuca</name>
    <dbReference type="NCBI Taxonomy" id="152965"/>
    <lineage>
        <taxon>Eukaryota</taxon>
        <taxon>Fungi</taxon>
        <taxon>Dikarya</taxon>
        <taxon>Basidiomycota</taxon>
        <taxon>Agaricomycotina</taxon>
        <taxon>Agaricomycetes</taxon>
        <taxon>Russulales</taxon>
        <taxon>Russulaceae</taxon>
        <taxon>Russula</taxon>
    </lineage>
</organism>
<proteinExistence type="predicted"/>
<comment type="caution">
    <text evidence="1">The sequence shown here is derived from an EMBL/GenBank/DDBJ whole genome shotgun (WGS) entry which is preliminary data.</text>
</comment>
<dbReference type="EMBL" id="WHVB01000021">
    <property type="protein sequence ID" value="KAF8472205.1"/>
    <property type="molecule type" value="Genomic_DNA"/>
</dbReference>
<dbReference type="Gene3D" id="3.80.10.10">
    <property type="entry name" value="Ribonuclease Inhibitor"/>
    <property type="match status" value="1"/>
</dbReference>
<keyword evidence="2" id="KW-1185">Reference proteome</keyword>
<dbReference type="AlphaFoldDB" id="A0A9P5MQ74"/>
<dbReference type="OrthoDB" id="3227541at2759"/>
<dbReference type="InterPro" id="IPR032675">
    <property type="entry name" value="LRR_dom_sf"/>
</dbReference>
<dbReference type="Proteomes" id="UP000759537">
    <property type="component" value="Unassembled WGS sequence"/>
</dbReference>
<sequence length="271" mass="30946">MSIDMLPDDILLDIFGFYVDIARMEAWQTLVHRKKRGQHHAVLERSDRVDDIELTNLKSSDWEQILAAMQEPFPELTRLQLRSHDETPSVFPDSFLGGSAPRLQHLWFEGIPFPGLPKLLLSATHLVSLRLLDIPHSGYISPEAIVTALSTSTRLKLLWLHFVSPQSRPDQARQPPPPLTRSVLPTLTNFWFQGVSKYVEIFLTLIDAPRLKVLEITFFDIVFDTPQLNRFINHTPISKLLEKAYVTSFRYDNATVVNFILETSGDDNNSG</sequence>